<dbReference type="OrthoDB" id="5416147at2"/>
<dbReference type="Gene3D" id="3.40.50.1820">
    <property type="entry name" value="alpha/beta hydrolase"/>
    <property type="match status" value="1"/>
</dbReference>
<keyword evidence="4" id="KW-1185">Reference proteome</keyword>
<keyword evidence="1" id="KW-0732">Signal</keyword>
<feature type="chain" id="PRO_5013302018" evidence="1">
    <location>
        <begin position="20"/>
        <end position="326"/>
    </location>
</feature>
<reference evidence="3 4" key="1">
    <citation type="submission" date="2017-07" db="EMBL/GenBank/DDBJ databases">
        <title>Genome Sequence of Antarctobacter heliothermus Strain SMS3 Isolated from a culture of the Diatom Skeletonema marinoi.</title>
        <authorList>
            <person name="Topel M."/>
            <person name="Pinder M.I.M."/>
            <person name="Johansson O.N."/>
            <person name="Kourtchenko O."/>
            <person name="Godhe A."/>
            <person name="Clarke A.K."/>
        </authorList>
    </citation>
    <scope>NUCLEOTIDE SEQUENCE [LARGE SCALE GENOMIC DNA]</scope>
    <source>
        <strain evidence="3 4">SMS3</strain>
    </source>
</reference>
<dbReference type="Proteomes" id="UP000203589">
    <property type="component" value="Chromosome"/>
</dbReference>
<evidence type="ECO:0000259" key="2">
    <source>
        <dbReference type="Pfam" id="PF12146"/>
    </source>
</evidence>
<dbReference type="KEGG" id="aht:ANTHELSMS3_04095"/>
<dbReference type="Pfam" id="PF12146">
    <property type="entry name" value="Hydrolase_4"/>
    <property type="match status" value="1"/>
</dbReference>
<dbReference type="EC" id="3.1.1.23" evidence="3"/>
<name>A0A222E9R8_9RHOB</name>
<accession>A0A222E9R8</accession>
<dbReference type="GO" id="GO:0047372">
    <property type="term" value="F:monoacylglycerol lipase activity"/>
    <property type="evidence" value="ECO:0007669"/>
    <property type="project" value="UniProtKB-EC"/>
</dbReference>
<organism evidence="3 4">
    <name type="scientific">Antarctobacter heliothermus</name>
    <dbReference type="NCBI Taxonomy" id="74033"/>
    <lineage>
        <taxon>Bacteria</taxon>
        <taxon>Pseudomonadati</taxon>
        <taxon>Pseudomonadota</taxon>
        <taxon>Alphaproteobacteria</taxon>
        <taxon>Rhodobacterales</taxon>
        <taxon>Roseobacteraceae</taxon>
        <taxon>Antarctobacter</taxon>
    </lineage>
</organism>
<dbReference type="SUPFAM" id="SSF53474">
    <property type="entry name" value="alpha/beta-Hydrolases"/>
    <property type="match status" value="1"/>
</dbReference>
<dbReference type="InterPro" id="IPR022742">
    <property type="entry name" value="Hydrolase_4"/>
</dbReference>
<dbReference type="EMBL" id="CP022540">
    <property type="protein sequence ID" value="ASP22701.1"/>
    <property type="molecule type" value="Genomic_DNA"/>
</dbReference>
<sequence>MSVLLWGLGALAVAGGAFAAFAPREPVKTDLCFDADQLDGGVDAWLAAAEARVPGIRAGAEKRVLWAGAPEARTDWAVVYIHGFSAAPDEIRPVPDLVAQGLAANLVFTRLKGHGRDGPAMAEATVAGWMEDVAEALAIGHRVGRRVLVMGTSTGATLVSLALHERMGADVAGVVLVSPNFRVADPKAALITWPGARWWLPLLAGREIGFEPRSAAHARLWTTRYPSLAVLPMGAAVRAASGRRHEDVTTPALFVFDPGDQIVDHSVSRKIAARWGGPAEVHTVTLGPEDDPSRHLVAGEVLSPRMSVPVSEVVLDWTRRLSVNGG</sequence>
<evidence type="ECO:0000313" key="3">
    <source>
        <dbReference type="EMBL" id="ASP22701.1"/>
    </source>
</evidence>
<dbReference type="InterPro" id="IPR029058">
    <property type="entry name" value="AB_hydrolase_fold"/>
</dbReference>
<evidence type="ECO:0000256" key="1">
    <source>
        <dbReference type="SAM" id="SignalP"/>
    </source>
</evidence>
<protein>
    <submittedName>
        <fullName evidence="3">Thermostable monoacylglycerol lipase</fullName>
        <ecNumber evidence="3">3.1.1.23</ecNumber>
    </submittedName>
</protein>
<gene>
    <name evidence="3" type="ORF">ANTHELSMS3_04095</name>
</gene>
<feature type="domain" description="Serine aminopeptidase S33" evidence="2">
    <location>
        <begin position="75"/>
        <end position="197"/>
    </location>
</feature>
<feature type="signal peptide" evidence="1">
    <location>
        <begin position="1"/>
        <end position="19"/>
    </location>
</feature>
<dbReference type="RefSeq" id="WP_094036422.1">
    <property type="nucleotide sequence ID" value="NZ_CP022540.1"/>
</dbReference>
<evidence type="ECO:0000313" key="4">
    <source>
        <dbReference type="Proteomes" id="UP000203589"/>
    </source>
</evidence>
<proteinExistence type="predicted"/>
<dbReference type="AlphaFoldDB" id="A0A222E9R8"/>
<keyword evidence="3" id="KW-0378">Hydrolase</keyword>